<name>A0A8D4IWJ9_9PAST</name>
<reference evidence="1" key="1">
    <citation type="submission" date="2017-06" db="EMBL/GenBank/DDBJ databases">
        <title>Genome sequencing of pathogenic and non-pathogenic strains within Bisgaard taxon 40.</title>
        <authorList>
            <person name="Ladner J.T."/>
            <person name="Lovett S.P."/>
            <person name="Koroleva G."/>
            <person name="Lorch J.M."/>
        </authorList>
    </citation>
    <scope>NUCLEOTIDE SEQUENCE</scope>
    <source>
        <strain evidence="1">27576-1-I1</strain>
    </source>
</reference>
<keyword evidence="2" id="KW-1185">Reference proteome</keyword>
<evidence type="ECO:0000313" key="2">
    <source>
        <dbReference type="Proteomes" id="UP000955338"/>
    </source>
</evidence>
<dbReference type="AlphaFoldDB" id="A0A8D4IWJ9"/>
<proteinExistence type="predicted"/>
<dbReference type="InterPro" id="IPR008861">
    <property type="entry name" value="GpX-like"/>
</dbReference>
<protein>
    <submittedName>
        <fullName evidence="1">Uncharacterized protein</fullName>
    </submittedName>
</protein>
<gene>
    <name evidence="1" type="ORF">CEP48_03240</name>
</gene>
<dbReference type="Pfam" id="PF05489">
    <property type="entry name" value="Phage_tail_X"/>
    <property type="match status" value="1"/>
</dbReference>
<dbReference type="RefSeq" id="WP_261919426.1">
    <property type="nucleotide sequence ID" value="NZ_CP022011.1"/>
</dbReference>
<dbReference type="EMBL" id="CP022011">
    <property type="protein sequence ID" value="QDJ14492.1"/>
    <property type="molecule type" value="Genomic_DNA"/>
</dbReference>
<evidence type="ECO:0000313" key="1">
    <source>
        <dbReference type="EMBL" id="QDJ14492.1"/>
    </source>
</evidence>
<accession>A0A8D4IWJ9</accession>
<organism evidence="1 2">
    <name type="scientific">Mergibacter septicus</name>
    <dbReference type="NCBI Taxonomy" id="221402"/>
    <lineage>
        <taxon>Bacteria</taxon>
        <taxon>Pseudomonadati</taxon>
        <taxon>Pseudomonadota</taxon>
        <taxon>Gammaproteobacteria</taxon>
        <taxon>Pasteurellales</taxon>
        <taxon>Pasteurellaceae</taxon>
        <taxon>Mergibacter</taxon>
    </lineage>
</organism>
<dbReference type="Proteomes" id="UP000955338">
    <property type="component" value="Chromosome"/>
</dbReference>
<sequence>MDNTGKTALIHQVKQCERWDNLAYHYYGDPLLYSHIIDANPQLAFYEVLPVGVTVFIPVLTVTPTSNDTMPPWLRENNE</sequence>